<name>A0AAJ0H890_9PEZI</name>
<dbReference type="AlphaFoldDB" id="A0AAJ0H890"/>
<keyword evidence="1" id="KW-0812">Transmembrane</keyword>
<organism evidence="2 3">
    <name type="scientific">Lasiosphaeria hispida</name>
    <dbReference type="NCBI Taxonomy" id="260671"/>
    <lineage>
        <taxon>Eukaryota</taxon>
        <taxon>Fungi</taxon>
        <taxon>Dikarya</taxon>
        <taxon>Ascomycota</taxon>
        <taxon>Pezizomycotina</taxon>
        <taxon>Sordariomycetes</taxon>
        <taxon>Sordariomycetidae</taxon>
        <taxon>Sordariales</taxon>
        <taxon>Lasiosphaeriaceae</taxon>
        <taxon>Lasiosphaeria</taxon>
    </lineage>
</organism>
<protein>
    <submittedName>
        <fullName evidence="2">Uncharacterized protein</fullName>
    </submittedName>
</protein>
<reference evidence="2" key="1">
    <citation type="journal article" date="2023" name="Mol. Phylogenet. Evol.">
        <title>Genome-scale phylogeny and comparative genomics of the fungal order Sordariales.</title>
        <authorList>
            <person name="Hensen N."/>
            <person name="Bonometti L."/>
            <person name="Westerberg I."/>
            <person name="Brannstrom I.O."/>
            <person name="Guillou S."/>
            <person name="Cros-Aarteil S."/>
            <person name="Calhoun S."/>
            <person name="Haridas S."/>
            <person name="Kuo A."/>
            <person name="Mondo S."/>
            <person name="Pangilinan J."/>
            <person name="Riley R."/>
            <person name="LaButti K."/>
            <person name="Andreopoulos B."/>
            <person name="Lipzen A."/>
            <person name="Chen C."/>
            <person name="Yan M."/>
            <person name="Daum C."/>
            <person name="Ng V."/>
            <person name="Clum A."/>
            <person name="Steindorff A."/>
            <person name="Ohm R.A."/>
            <person name="Martin F."/>
            <person name="Silar P."/>
            <person name="Natvig D.O."/>
            <person name="Lalanne C."/>
            <person name="Gautier V."/>
            <person name="Ament-Velasquez S.L."/>
            <person name="Kruys A."/>
            <person name="Hutchinson M.I."/>
            <person name="Powell A.J."/>
            <person name="Barry K."/>
            <person name="Miller A.N."/>
            <person name="Grigoriev I.V."/>
            <person name="Debuchy R."/>
            <person name="Gladieux P."/>
            <person name="Hiltunen Thoren M."/>
            <person name="Johannesson H."/>
        </authorList>
    </citation>
    <scope>NUCLEOTIDE SEQUENCE</scope>
    <source>
        <strain evidence="2">CBS 955.72</strain>
    </source>
</reference>
<dbReference type="PANTHER" id="PTHR35041">
    <property type="entry name" value="MEDIATOR OF RNA POLYMERASE II TRANSCRIPTION SUBUNIT 1"/>
    <property type="match status" value="1"/>
</dbReference>
<comment type="caution">
    <text evidence="2">The sequence shown here is derived from an EMBL/GenBank/DDBJ whole genome shotgun (WGS) entry which is preliminary data.</text>
</comment>
<feature type="transmembrane region" description="Helical" evidence="1">
    <location>
        <begin position="40"/>
        <end position="64"/>
    </location>
</feature>
<dbReference type="EMBL" id="JAUIQD010000007">
    <property type="protein sequence ID" value="KAK3343627.1"/>
    <property type="molecule type" value="Genomic_DNA"/>
</dbReference>
<dbReference type="PANTHER" id="PTHR35041:SF3">
    <property type="entry name" value="FORMYLMETHIONINE DEFORMYLASE-LIKE PROTEIN"/>
    <property type="match status" value="1"/>
</dbReference>
<evidence type="ECO:0000256" key="1">
    <source>
        <dbReference type="SAM" id="Phobius"/>
    </source>
</evidence>
<reference evidence="2" key="2">
    <citation type="submission" date="2023-06" db="EMBL/GenBank/DDBJ databases">
        <authorList>
            <consortium name="Lawrence Berkeley National Laboratory"/>
            <person name="Haridas S."/>
            <person name="Hensen N."/>
            <person name="Bonometti L."/>
            <person name="Westerberg I."/>
            <person name="Brannstrom I.O."/>
            <person name="Guillou S."/>
            <person name="Cros-Aarteil S."/>
            <person name="Calhoun S."/>
            <person name="Kuo A."/>
            <person name="Mondo S."/>
            <person name="Pangilinan J."/>
            <person name="Riley R."/>
            <person name="Labutti K."/>
            <person name="Andreopoulos B."/>
            <person name="Lipzen A."/>
            <person name="Chen C."/>
            <person name="Yanf M."/>
            <person name="Daum C."/>
            <person name="Ng V."/>
            <person name="Clum A."/>
            <person name="Steindorff A."/>
            <person name="Ohm R."/>
            <person name="Martin F."/>
            <person name="Silar P."/>
            <person name="Natvig D."/>
            <person name="Lalanne C."/>
            <person name="Gautier V."/>
            <person name="Ament-Velasquez S.L."/>
            <person name="Kruys A."/>
            <person name="Hutchinson M.I."/>
            <person name="Powell A.J."/>
            <person name="Barry K."/>
            <person name="Miller A.N."/>
            <person name="Grigoriev I.V."/>
            <person name="Debuchy R."/>
            <person name="Gladieux P."/>
            <person name="Thoren M.H."/>
            <person name="Johannesson H."/>
        </authorList>
    </citation>
    <scope>NUCLEOTIDE SEQUENCE</scope>
    <source>
        <strain evidence="2">CBS 955.72</strain>
    </source>
</reference>
<sequence length="560" mass="62551">MGTFFIMGLAFSVSHCVFYASLNGTIVRSTAKQEENLRVGTALTFLAQITLGASIWQVYHQWIWRSVKKMPMKMATLNDIFGVETSVLSFLNLNMFENYRVGYYMALFAWSLILPPFFTPGTLVVVESTNQVIASQPVPYLAIANGTNAHSFSFSPSNEGDRYDYEDVLTRVFNGPRTTISLLSDATASQGEILSLKAPANRSSYSLNFFGPAVQCRQANASTQAIISDLVAQEINKSAGASAQQQLNAYYAFIPTFDSLGNIIAQDGVRFQSPSNASNEIWMAFEQYKTSTDANCDHDKHFQVCTLWNATYDLNLAWENKFQNVSGSRTLLHKVPFPPIDAPGVATEMVQHAYSAFFWVLADQLVGSFGWFKETVPGKPDPRYFGVIRSPIQHNSLLGSPDLSVFFDYNEKKGACQIPYANLSAQRQQDFDLAKSRILGDLIEELSFNMTVSFMHNDLLTYVPNRLVTTLEDVNRYTYNPYGIWIPYGLACFFTLITNVIGIVTFLKHGAMPSNKFQDILAAADMNVIRIARAEDSRSRSITAEFEGGRPTFKSEESMV</sequence>
<accession>A0AAJ0H890</accession>
<evidence type="ECO:0000313" key="3">
    <source>
        <dbReference type="Proteomes" id="UP001275084"/>
    </source>
</evidence>
<keyword evidence="1" id="KW-1133">Transmembrane helix</keyword>
<evidence type="ECO:0000313" key="2">
    <source>
        <dbReference type="EMBL" id="KAK3343627.1"/>
    </source>
</evidence>
<proteinExistence type="predicted"/>
<feature type="transmembrane region" description="Helical" evidence="1">
    <location>
        <begin position="485"/>
        <end position="507"/>
    </location>
</feature>
<keyword evidence="1" id="KW-0472">Membrane</keyword>
<feature type="transmembrane region" description="Helical" evidence="1">
    <location>
        <begin position="101"/>
        <end position="118"/>
    </location>
</feature>
<gene>
    <name evidence="2" type="ORF">B0T25DRAFT_614805</name>
</gene>
<keyword evidence="3" id="KW-1185">Reference proteome</keyword>
<dbReference type="Proteomes" id="UP001275084">
    <property type="component" value="Unassembled WGS sequence"/>
</dbReference>